<name>G2XTL0_BOTF4</name>
<gene>
    <name evidence="1" type="ORF">BofuT4_uP062760.1</name>
</gene>
<proteinExistence type="predicted"/>
<evidence type="ECO:0000313" key="1">
    <source>
        <dbReference type="EMBL" id="CCD33878.1"/>
    </source>
</evidence>
<evidence type="ECO:0000313" key="2">
    <source>
        <dbReference type="Proteomes" id="UP000008177"/>
    </source>
</evidence>
<accession>G2XTL0</accession>
<dbReference type="AlphaFoldDB" id="G2XTL0"/>
<dbReference type="Proteomes" id="UP000008177">
    <property type="component" value="Unplaced contigs"/>
</dbReference>
<protein>
    <submittedName>
        <fullName evidence="1">Uncharacterized protein</fullName>
    </submittedName>
</protein>
<dbReference type="EMBL" id="FQ790266">
    <property type="protein sequence ID" value="CCD33878.1"/>
    <property type="molecule type" value="Genomic_DNA"/>
</dbReference>
<sequence length="58" mass="6619">MRMMKMLLRTLFTKEGTAVKHKSFEVLRRHDVKEQTGCATQVQMTLMGPQSHPGLCSI</sequence>
<reference evidence="2" key="1">
    <citation type="journal article" date="2011" name="PLoS Genet.">
        <title>Genomic analysis of the necrotrophic fungal pathogens Sclerotinia sclerotiorum and Botrytis cinerea.</title>
        <authorList>
            <person name="Amselem J."/>
            <person name="Cuomo C.A."/>
            <person name="van Kan J.A."/>
            <person name="Viaud M."/>
            <person name="Benito E.P."/>
            <person name="Couloux A."/>
            <person name="Coutinho P.M."/>
            <person name="de Vries R.P."/>
            <person name="Dyer P.S."/>
            <person name="Fillinger S."/>
            <person name="Fournier E."/>
            <person name="Gout L."/>
            <person name="Hahn M."/>
            <person name="Kohn L."/>
            <person name="Lapalu N."/>
            <person name="Plummer K.M."/>
            <person name="Pradier J.M."/>
            <person name="Quevillon E."/>
            <person name="Sharon A."/>
            <person name="Simon A."/>
            <person name="ten Have A."/>
            <person name="Tudzynski B."/>
            <person name="Tudzynski P."/>
            <person name="Wincker P."/>
            <person name="Andrew M."/>
            <person name="Anthouard V."/>
            <person name="Beever R.E."/>
            <person name="Beffa R."/>
            <person name="Benoit I."/>
            <person name="Bouzid O."/>
            <person name="Brault B."/>
            <person name="Chen Z."/>
            <person name="Choquer M."/>
            <person name="Collemare J."/>
            <person name="Cotton P."/>
            <person name="Danchin E.G."/>
            <person name="Da Silva C."/>
            <person name="Gautier A."/>
            <person name="Giraud C."/>
            <person name="Giraud T."/>
            <person name="Gonzalez C."/>
            <person name="Grossetete S."/>
            <person name="Guldener U."/>
            <person name="Henrissat B."/>
            <person name="Howlett B.J."/>
            <person name="Kodira C."/>
            <person name="Kretschmer M."/>
            <person name="Lappartient A."/>
            <person name="Leroch M."/>
            <person name="Levis C."/>
            <person name="Mauceli E."/>
            <person name="Neuveglise C."/>
            <person name="Oeser B."/>
            <person name="Pearson M."/>
            <person name="Poulain J."/>
            <person name="Poussereau N."/>
            <person name="Quesneville H."/>
            <person name="Rascle C."/>
            <person name="Schumacher J."/>
            <person name="Segurens B."/>
            <person name="Sexton A."/>
            <person name="Silva E."/>
            <person name="Sirven C."/>
            <person name="Soanes D.M."/>
            <person name="Talbot N.J."/>
            <person name="Templeton M."/>
            <person name="Yandava C."/>
            <person name="Yarden O."/>
            <person name="Zeng Q."/>
            <person name="Rollins J.A."/>
            <person name="Lebrun M.H."/>
            <person name="Dickman M."/>
        </authorList>
    </citation>
    <scope>NUCLEOTIDE SEQUENCE [LARGE SCALE GENOMIC DNA]</scope>
    <source>
        <strain evidence="2">T4</strain>
    </source>
</reference>
<organism evidence="1 2">
    <name type="scientific">Botryotinia fuckeliana (strain T4)</name>
    <name type="common">Noble rot fungus</name>
    <name type="synonym">Botrytis cinerea</name>
    <dbReference type="NCBI Taxonomy" id="999810"/>
    <lineage>
        <taxon>Eukaryota</taxon>
        <taxon>Fungi</taxon>
        <taxon>Dikarya</taxon>
        <taxon>Ascomycota</taxon>
        <taxon>Pezizomycotina</taxon>
        <taxon>Leotiomycetes</taxon>
        <taxon>Helotiales</taxon>
        <taxon>Sclerotiniaceae</taxon>
        <taxon>Botrytis</taxon>
    </lineage>
</organism>
<dbReference type="HOGENOM" id="CLU_2978832_0_0_1"/>
<dbReference type="InParanoid" id="G2XTL0"/>